<dbReference type="OrthoDB" id="346403at2759"/>
<gene>
    <name evidence="1" type="ORF">cyc_05794</name>
</gene>
<dbReference type="VEuPathDB" id="ToxoDB:LOC34622093"/>
<dbReference type="AlphaFoldDB" id="A0A1D3CVK7"/>
<dbReference type="Proteomes" id="UP000095192">
    <property type="component" value="Unassembled WGS sequence"/>
</dbReference>
<organism evidence="1 2">
    <name type="scientific">Cyclospora cayetanensis</name>
    <dbReference type="NCBI Taxonomy" id="88456"/>
    <lineage>
        <taxon>Eukaryota</taxon>
        <taxon>Sar</taxon>
        <taxon>Alveolata</taxon>
        <taxon>Apicomplexa</taxon>
        <taxon>Conoidasida</taxon>
        <taxon>Coccidia</taxon>
        <taxon>Eucoccidiorida</taxon>
        <taxon>Eimeriorina</taxon>
        <taxon>Eimeriidae</taxon>
        <taxon>Cyclospora</taxon>
    </lineage>
</organism>
<dbReference type="VEuPathDB" id="ToxoDB:cyc_05794"/>
<dbReference type="EMBL" id="JROU02001788">
    <property type="protein sequence ID" value="OEH75233.1"/>
    <property type="molecule type" value="Genomic_DNA"/>
</dbReference>
<protein>
    <submittedName>
        <fullName evidence="1">Uncharacterized protein</fullName>
    </submittedName>
</protein>
<proteinExistence type="predicted"/>
<keyword evidence="2" id="KW-1185">Reference proteome</keyword>
<evidence type="ECO:0000313" key="1">
    <source>
        <dbReference type="EMBL" id="OEH75233.1"/>
    </source>
</evidence>
<accession>A0A1D3CVK7</accession>
<reference evidence="1 2" key="1">
    <citation type="journal article" date="2016" name="BMC Genomics">
        <title>Comparative genomics reveals Cyclospora cayetanensis possesses coccidia-like metabolism and invasion components but unique surface antigens.</title>
        <authorList>
            <person name="Liu S."/>
            <person name="Wang L."/>
            <person name="Zheng H."/>
            <person name="Xu Z."/>
            <person name="Roellig D.M."/>
            <person name="Li N."/>
            <person name="Frace M.A."/>
            <person name="Tang K."/>
            <person name="Arrowood M.J."/>
            <person name="Moss D.M."/>
            <person name="Zhang L."/>
            <person name="Feng Y."/>
            <person name="Xiao L."/>
        </authorList>
    </citation>
    <scope>NUCLEOTIDE SEQUENCE [LARGE SCALE GENOMIC DNA]</scope>
    <source>
        <strain evidence="1 2">CHN_HEN01</strain>
    </source>
</reference>
<comment type="caution">
    <text evidence="1">The sequence shown here is derived from an EMBL/GenBank/DDBJ whole genome shotgun (WGS) entry which is preliminary data.</text>
</comment>
<sequence>MTVSKLVRCRVVVALLTASVPLISWDSNCPVGLMNSTCTFGLCVANAQEFPGDEDYVEDESREKGDDGISGAGPTGDAEIEAPDKSQEGGESAEQGTEKDASQASNSLRGSAARKKNIIDSQSQARTQLNKILSSFLESFGQDVDHPLAEHAEESQKLHELVDKIFVPRLQTAPKYHGALECINEAIYRSLLSGPKKAPADSKLLRRAYDATRMPPVALQVPSMFVELREAADKHVWDKERALARRQHEHKGDPVPRRFLLTAEDLVAEYAEQPRVKEDDLSEDELGNRLKIINEWIKQQFRLRLYHRKRIGTLKGNPQDYLVTFNAGSNYAAVEIDDIEGLSFDAELDPEPSLDLEELSVQPNASAEEL</sequence>
<name>A0A1D3CVK7_9EIME</name>
<evidence type="ECO:0000313" key="2">
    <source>
        <dbReference type="Proteomes" id="UP000095192"/>
    </source>
</evidence>
<dbReference type="GeneID" id="34622093"/>